<protein>
    <submittedName>
        <fullName evidence="1">Unplaced genomic scaffold SPHSTscaffold_209, whole genome shotgun sequence</fullName>
    </submittedName>
</protein>
<dbReference type="AlphaFoldDB" id="A0A0C9UWC2"/>
<dbReference type="EMBL" id="KN837284">
    <property type="protein sequence ID" value="KIJ29405.1"/>
    <property type="molecule type" value="Genomic_DNA"/>
</dbReference>
<dbReference type="Proteomes" id="UP000054279">
    <property type="component" value="Unassembled WGS sequence"/>
</dbReference>
<evidence type="ECO:0000313" key="1">
    <source>
        <dbReference type="EMBL" id="KIJ29405.1"/>
    </source>
</evidence>
<dbReference type="OrthoDB" id="2684108at2759"/>
<name>A0A0C9UWC2_SPHS4</name>
<proteinExistence type="predicted"/>
<keyword evidence="2" id="KW-1185">Reference proteome</keyword>
<dbReference type="HOGENOM" id="CLU_582868_0_0_1"/>
<gene>
    <name evidence="1" type="ORF">M422DRAFT_269245</name>
</gene>
<accession>A0A0C9UWC2</accession>
<evidence type="ECO:0000313" key="2">
    <source>
        <dbReference type="Proteomes" id="UP000054279"/>
    </source>
</evidence>
<sequence length="469" mass="53093">MENLQESDKETHDSGRLKQLNRAHDLIILSKWLDEHKLWRDRGEVAQVAAARKGEERQELPWIWKVEFEMNVSQDDVDTAVHGWTAEVLADLQAQLNLADLIRNGAVLDDKAAYLMQEIATKHGFKATSVGVMGLKNERKFAHKMEIPAEYRERIPAGNIKCHHILVDPTNTGLVPGGKPYTVAGGEDWYTVRDTESIIFHDKNNKILLAVIRDFCGYQRFTDYINNVIDDATDNRHNIRPTHPGTMIQAGWNAGPRHARVWGLVRNLRKKFSQEDKLAKDCKRLGALCAVWNMIQAKAPREPIDDLLEVIDEADMPNMAVEGDTAESGYTLFLDDGDPLIFETACRAPGEAYFTCNYSAPVHSDVSYAPYTLAWFTHYEKHPNCSRKILGGNFIDVTLRVRVIAAADTLIIFDSQEFHGTTLAVDELKRAGVTFAFSTHIQNIYEAMLKAEKENILVEHEVHLEDMIT</sequence>
<reference evidence="1 2" key="1">
    <citation type="submission" date="2014-06" db="EMBL/GenBank/DDBJ databases">
        <title>Evolutionary Origins and Diversification of the Mycorrhizal Mutualists.</title>
        <authorList>
            <consortium name="DOE Joint Genome Institute"/>
            <consortium name="Mycorrhizal Genomics Consortium"/>
            <person name="Kohler A."/>
            <person name="Kuo A."/>
            <person name="Nagy L.G."/>
            <person name="Floudas D."/>
            <person name="Copeland A."/>
            <person name="Barry K.W."/>
            <person name="Cichocki N."/>
            <person name="Veneault-Fourrey C."/>
            <person name="LaButti K."/>
            <person name="Lindquist E.A."/>
            <person name="Lipzen A."/>
            <person name="Lundell T."/>
            <person name="Morin E."/>
            <person name="Murat C."/>
            <person name="Riley R."/>
            <person name="Ohm R."/>
            <person name="Sun H."/>
            <person name="Tunlid A."/>
            <person name="Henrissat B."/>
            <person name="Grigoriev I.V."/>
            <person name="Hibbett D.S."/>
            <person name="Martin F."/>
        </authorList>
    </citation>
    <scope>NUCLEOTIDE SEQUENCE [LARGE SCALE GENOMIC DNA]</scope>
    <source>
        <strain evidence="1 2">SS14</strain>
    </source>
</reference>
<organism evidence="1 2">
    <name type="scientific">Sphaerobolus stellatus (strain SS14)</name>
    <dbReference type="NCBI Taxonomy" id="990650"/>
    <lineage>
        <taxon>Eukaryota</taxon>
        <taxon>Fungi</taxon>
        <taxon>Dikarya</taxon>
        <taxon>Basidiomycota</taxon>
        <taxon>Agaricomycotina</taxon>
        <taxon>Agaricomycetes</taxon>
        <taxon>Phallomycetidae</taxon>
        <taxon>Geastrales</taxon>
        <taxon>Sphaerobolaceae</taxon>
        <taxon>Sphaerobolus</taxon>
    </lineage>
</organism>